<name>A0A7Z0DKI5_9ACTN</name>
<sequence>MTWSPRARQITIAVAVVLVVLVVLLEIRQQGRAELLMDDTFTFVGLPLL</sequence>
<evidence type="ECO:0000313" key="2">
    <source>
        <dbReference type="EMBL" id="NYI77022.1"/>
    </source>
</evidence>
<dbReference type="RefSeq" id="WP_179657607.1">
    <property type="nucleotide sequence ID" value="NZ_JACBZR010000001.1"/>
</dbReference>
<comment type="caution">
    <text evidence="2">The sequence shown here is derived from an EMBL/GenBank/DDBJ whole genome shotgun (WGS) entry which is preliminary data.</text>
</comment>
<proteinExistence type="predicted"/>
<protein>
    <submittedName>
        <fullName evidence="2">Negative regulator of sigma E activity</fullName>
    </submittedName>
</protein>
<dbReference type="EMBL" id="JACBZR010000001">
    <property type="protein sequence ID" value="NYI77022.1"/>
    <property type="molecule type" value="Genomic_DNA"/>
</dbReference>
<keyword evidence="1" id="KW-1133">Transmembrane helix</keyword>
<feature type="transmembrane region" description="Helical" evidence="1">
    <location>
        <begin position="6"/>
        <end position="27"/>
    </location>
</feature>
<evidence type="ECO:0000313" key="3">
    <source>
        <dbReference type="Proteomes" id="UP000564496"/>
    </source>
</evidence>
<dbReference type="Proteomes" id="UP000564496">
    <property type="component" value="Unassembled WGS sequence"/>
</dbReference>
<reference evidence="2 3" key="1">
    <citation type="submission" date="2020-07" db="EMBL/GenBank/DDBJ databases">
        <title>Sequencing the genomes of 1000 actinobacteria strains.</title>
        <authorList>
            <person name="Klenk H.-P."/>
        </authorList>
    </citation>
    <scope>NUCLEOTIDE SEQUENCE [LARGE SCALE GENOMIC DNA]</scope>
    <source>
        <strain evidence="2 3">DSM 26487</strain>
    </source>
</reference>
<keyword evidence="3" id="KW-1185">Reference proteome</keyword>
<keyword evidence="1" id="KW-0812">Transmembrane</keyword>
<accession>A0A7Z0DKI5</accession>
<organism evidence="2 3">
    <name type="scientific">Nocardioides panzhihuensis</name>
    <dbReference type="NCBI Taxonomy" id="860243"/>
    <lineage>
        <taxon>Bacteria</taxon>
        <taxon>Bacillati</taxon>
        <taxon>Actinomycetota</taxon>
        <taxon>Actinomycetes</taxon>
        <taxon>Propionibacteriales</taxon>
        <taxon>Nocardioidaceae</taxon>
        <taxon>Nocardioides</taxon>
    </lineage>
</organism>
<keyword evidence="1" id="KW-0472">Membrane</keyword>
<gene>
    <name evidence="2" type="ORF">BJ988_001670</name>
</gene>
<dbReference type="AlphaFoldDB" id="A0A7Z0DKI5"/>
<evidence type="ECO:0000256" key="1">
    <source>
        <dbReference type="SAM" id="Phobius"/>
    </source>
</evidence>